<gene>
    <name evidence="2" type="ORF">ERS007739_05537</name>
</gene>
<reference evidence="3" key="1">
    <citation type="submission" date="2015-03" db="EMBL/GenBank/DDBJ databases">
        <authorList>
            <consortium name="Pathogen Informatics"/>
        </authorList>
    </citation>
    <scope>NUCLEOTIDE SEQUENCE [LARGE SCALE GENOMIC DNA]</scope>
    <source>
        <strain evidence="3">N09902308</strain>
    </source>
</reference>
<feature type="compositionally biased region" description="Low complexity" evidence="1">
    <location>
        <begin position="1"/>
        <end position="17"/>
    </location>
</feature>
<proteinExistence type="predicted"/>
<evidence type="ECO:0000313" key="3">
    <source>
        <dbReference type="Proteomes" id="UP000039021"/>
    </source>
</evidence>
<comment type="caution">
    <text evidence="2">The sequence shown here is derived from an EMBL/GenBank/DDBJ whole genome shotgun (WGS) entry which is preliminary data.</text>
</comment>
<accession>A0A916LHR9</accession>
<dbReference type="EMBL" id="CSBK01004613">
    <property type="protein sequence ID" value="CPC04664.1"/>
    <property type="molecule type" value="Genomic_DNA"/>
</dbReference>
<dbReference type="AlphaFoldDB" id="A0A916LHR9"/>
<evidence type="ECO:0000256" key="1">
    <source>
        <dbReference type="SAM" id="MobiDB-lite"/>
    </source>
</evidence>
<organism evidence="2 3">
    <name type="scientific">Mycobacterium tuberculosis</name>
    <dbReference type="NCBI Taxonomy" id="1773"/>
    <lineage>
        <taxon>Bacteria</taxon>
        <taxon>Bacillati</taxon>
        <taxon>Actinomycetota</taxon>
        <taxon>Actinomycetes</taxon>
        <taxon>Mycobacteriales</taxon>
        <taxon>Mycobacteriaceae</taxon>
        <taxon>Mycobacterium</taxon>
        <taxon>Mycobacterium tuberculosis complex</taxon>
    </lineage>
</organism>
<sequence>MPEQPGGAAATTGPAHTGHTRPAVAAITPQQPAGPARLPGSRRPVGTVADQRAPQ</sequence>
<name>A0A916LHR9_MYCTX</name>
<evidence type="ECO:0000313" key="2">
    <source>
        <dbReference type="EMBL" id="CPC04664.1"/>
    </source>
</evidence>
<dbReference type="Proteomes" id="UP000039021">
    <property type="component" value="Unassembled WGS sequence"/>
</dbReference>
<protein>
    <submittedName>
        <fullName evidence="2">Uncharacterized protein</fullName>
    </submittedName>
</protein>
<feature type="region of interest" description="Disordered" evidence="1">
    <location>
        <begin position="1"/>
        <end position="55"/>
    </location>
</feature>